<dbReference type="AlphaFoldDB" id="V9FR61"/>
<organism evidence="1 2">
    <name type="scientific">Phytophthora nicotianae P1569</name>
    <dbReference type="NCBI Taxonomy" id="1317065"/>
    <lineage>
        <taxon>Eukaryota</taxon>
        <taxon>Sar</taxon>
        <taxon>Stramenopiles</taxon>
        <taxon>Oomycota</taxon>
        <taxon>Peronosporomycetes</taxon>
        <taxon>Peronosporales</taxon>
        <taxon>Peronosporaceae</taxon>
        <taxon>Phytophthora</taxon>
    </lineage>
</organism>
<feature type="non-terminal residue" evidence="1">
    <location>
        <position position="1"/>
    </location>
</feature>
<accession>V9FR61</accession>
<dbReference type="HOGENOM" id="CLU_1933107_0_0_1"/>
<dbReference type="Proteomes" id="UP000018721">
    <property type="component" value="Unassembled WGS sequence"/>
</dbReference>
<dbReference type="EMBL" id="ANIZ01000752">
    <property type="protein sequence ID" value="ETI52882.1"/>
    <property type="molecule type" value="Genomic_DNA"/>
</dbReference>
<protein>
    <submittedName>
        <fullName evidence="1">Uncharacterized protein</fullName>
    </submittedName>
</protein>
<feature type="non-terminal residue" evidence="1">
    <location>
        <position position="131"/>
    </location>
</feature>
<name>V9FR61_PHYNI</name>
<proteinExistence type="predicted"/>
<comment type="caution">
    <text evidence="1">The sequence shown here is derived from an EMBL/GenBank/DDBJ whole genome shotgun (WGS) entry which is preliminary data.</text>
</comment>
<reference evidence="1 2" key="1">
    <citation type="submission" date="2013-11" db="EMBL/GenBank/DDBJ databases">
        <title>The Genome Sequence of Phytophthora parasitica P1569.</title>
        <authorList>
            <consortium name="The Broad Institute Genomics Platform"/>
            <person name="Russ C."/>
            <person name="Tyler B."/>
            <person name="Panabieres F."/>
            <person name="Shan W."/>
            <person name="Tripathy S."/>
            <person name="Grunwald N."/>
            <person name="Machado M."/>
            <person name="Johnson C.S."/>
            <person name="Arredondo F."/>
            <person name="Hong C."/>
            <person name="Coffey M."/>
            <person name="Young S.K."/>
            <person name="Zeng Q."/>
            <person name="Gargeya S."/>
            <person name="Fitzgerald M."/>
            <person name="Abouelleil A."/>
            <person name="Alvarado L."/>
            <person name="Chapman S.B."/>
            <person name="Gainer-Dewar J."/>
            <person name="Goldberg J."/>
            <person name="Griggs A."/>
            <person name="Gujja S."/>
            <person name="Hansen M."/>
            <person name="Howarth C."/>
            <person name="Imamovic A."/>
            <person name="Ireland A."/>
            <person name="Larimer J."/>
            <person name="McCowan C."/>
            <person name="Murphy C."/>
            <person name="Pearson M."/>
            <person name="Poon T.W."/>
            <person name="Priest M."/>
            <person name="Roberts A."/>
            <person name="Saif S."/>
            <person name="Shea T."/>
            <person name="Sykes S."/>
            <person name="Wortman J."/>
            <person name="Nusbaum C."/>
            <person name="Birren B."/>
        </authorList>
    </citation>
    <scope>NUCLEOTIDE SEQUENCE [LARGE SCALE GENOMIC DNA]</scope>
    <source>
        <strain evidence="1 2">P1569</strain>
    </source>
</reference>
<evidence type="ECO:0000313" key="2">
    <source>
        <dbReference type="Proteomes" id="UP000018721"/>
    </source>
</evidence>
<sequence length="131" mass="14812">LSHIPDNFWYISKYNLHHAQCCTSSANPNGRQIEQMPGFQASILEGHNTSRSRVVNNLRVLENVDVASKSAVLYRVIRAALSRLEADDKSEFKALPAYMELFAQQNAGSRVCCQLDDAGRFFFELSCRLDQ</sequence>
<gene>
    <name evidence="1" type="ORF">F443_04084</name>
</gene>
<keyword evidence="2" id="KW-1185">Reference proteome</keyword>
<evidence type="ECO:0000313" key="1">
    <source>
        <dbReference type="EMBL" id="ETI52882.1"/>
    </source>
</evidence>